<dbReference type="EMBL" id="MFCX01000021">
    <property type="protein sequence ID" value="OGE25821.1"/>
    <property type="molecule type" value="Genomic_DNA"/>
</dbReference>
<organism evidence="2 3">
    <name type="scientific">Candidatus Daviesbacteria bacterium RIFCSPHIGHO2_02_FULL_39_12</name>
    <dbReference type="NCBI Taxonomy" id="1797770"/>
    <lineage>
        <taxon>Bacteria</taxon>
        <taxon>Candidatus Daviesiibacteriota</taxon>
    </lineage>
</organism>
<dbReference type="AlphaFoldDB" id="A0A1F5JB07"/>
<sequence>MKIIKLLPKTGIFAENKDIAREIRIKYITPTLEKNEEITLDFEGVESATQSFVHALISELIRNFGNEVLNNIYFKNCNKSVQEIINIVVDYMQAAT</sequence>
<proteinExistence type="predicted"/>
<dbReference type="InterPro" id="IPR025474">
    <property type="entry name" value="DUF4325"/>
</dbReference>
<gene>
    <name evidence="2" type="ORF">A3C26_04130</name>
</gene>
<protein>
    <recommendedName>
        <fullName evidence="1">DUF4325 domain-containing protein</fullName>
    </recommendedName>
</protein>
<dbReference type="Pfam" id="PF14213">
    <property type="entry name" value="DUF4325"/>
    <property type="match status" value="1"/>
</dbReference>
<comment type="caution">
    <text evidence="2">The sequence shown here is derived from an EMBL/GenBank/DDBJ whole genome shotgun (WGS) entry which is preliminary data.</text>
</comment>
<name>A0A1F5JB07_9BACT</name>
<reference evidence="2 3" key="1">
    <citation type="journal article" date="2016" name="Nat. Commun.">
        <title>Thousands of microbial genomes shed light on interconnected biogeochemical processes in an aquifer system.</title>
        <authorList>
            <person name="Anantharaman K."/>
            <person name="Brown C.T."/>
            <person name="Hug L.A."/>
            <person name="Sharon I."/>
            <person name="Castelle C.J."/>
            <person name="Probst A.J."/>
            <person name="Thomas B.C."/>
            <person name="Singh A."/>
            <person name="Wilkins M.J."/>
            <person name="Karaoz U."/>
            <person name="Brodie E.L."/>
            <person name="Williams K.H."/>
            <person name="Hubbard S.S."/>
            <person name="Banfield J.F."/>
        </authorList>
    </citation>
    <scope>NUCLEOTIDE SEQUENCE [LARGE SCALE GENOMIC DNA]</scope>
</reference>
<evidence type="ECO:0000313" key="2">
    <source>
        <dbReference type="EMBL" id="OGE25821.1"/>
    </source>
</evidence>
<accession>A0A1F5JB07</accession>
<feature type="domain" description="DUF4325" evidence="1">
    <location>
        <begin position="22"/>
        <end position="82"/>
    </location>
</feature>
<dbReference type="Proteomes" id="UP000177042">
    <property type="component" value="Unassembled WGS sequence"/>
</dbReference>
<evidence type="ECO:0000313" key="3">
    <source>
        <dbReference type="Proteomes" id="UP000177042"/>
    </source>
</evidence>
<evidence type="ECO:0000259" key="1">
    <source>
        <dbReference type="Pfam" id="PF14213"/>
    </source>
</evidence>